<evidence type="ECO:0000313" key="3">
    <source>
        <dbReference type="Proteomes" id="UP000792457"/>
    </source>
</evidence>
<name>A0A8K0KQ85_LADFU</name>
<dbReference type="PANTHER" id="PTHR11008">
    <property type="entry name" value="PROTEIN TAKEOUT-LIKE PROTEIN"/>
    <property type="match status" value="1"/>
</dbReference>
<gene>
    <name evidence="2" type="ORF">J437_LFUL010472</name>
</gene>
<proteinExistence type="predicted"/>
<feature type="region of interest" description="Disordered" evidence="1">
    <location>
        <begin position="414"/>
        <end position="437"/>
    </location>
</feature>
<evidence type="ECO:0000313" key="2">
    <source>
        <dbReference type="EMBL" id="KAG8236338.1"/>
    </source>
</evidence>
<dbReference type="Pfam" id="PF06585">
    <property type="entry name" value="JHBP"/>
    <property type="match status" value="1"/>
</dbReference>
<dbReference type="Gene3D" id="3.15.10.30">
    <property type="entry name" value="Haemolymph juvenile hormone binding protein"/>
    <property type="match status" value="1"/>
</dbReference>
<dbReference type="Gene3D" id="3.15.10.50">
    <property type="match status" value="1"/>
</dbReference>
<feature type="compositionally biased region" description="Low complexity" evidence="1">
    <location>
        <begin position="418"/>
        <end position="437"/>
    </location>
</feature>
<dbReference type="InterPro" id="IPR020234">
    <property type="entry name" value="Mite_allergen_group-7"/>
</dbReference>
<dbReference type="AlphaFoldDB" id="A0A8K0KQ85"/>
<accession>A0A8K0KQ85</accession>
<dbReference type="PANTHER" id="PTHR11008:SF13">
    <property type="entry name" value="FI04421P"/>
    <property type="match status" value="1"/>
</dbReference>
<dbReference type="EMBL" id="KZ309015">
    <property type="protein sequence ID" value="KAG8236338.1"/>
    <property type="molecule type" value="Genomic_DNA"/>
</dbReference>
<sequence>MNQLEAEAELSKLIKEWLEHLKQEDPRGMPGINLADPMPIPDQRKSVSLGVIDFKNSSVIGLSKFRVQHVYSDLVEMQVTVYLYLETVVIAGQYSLRSILSRSQGDYTVTMIDVNAVGHVQLEVNEDGHLEAQEFILDMSFEDIQVEFENIGMLGSMLQTLVNSLGSVLFESIKGLIMIEVNQSMRGELNEKLLLVPKRFPNNITPLDMGVAEGRRWVRDQGWDPLRLPSRAFEYAGIRLEVTKAWVTGASTFHRVGNATITIEDNIMSAGIHVGTKRLEGFCHWRFTALGLLSRRGRARFALDSLQVRVVVSQPLNVEKKAVLEELDIELGNIQVRMDGAGTFDYVVEYVVNVLPNLLRFQIVDALEEPLKVKIQEVLDNLDLEKVIDDTLLQFENSSKTTTTVLPELAVASTTVSEEAAQETATHTEPAPETTPE</sequence>
<dbReference type="Pfam" id="PF16984">
    <property type="entry name" value="Grp7_allergen"/>
    <property type="match status" value="1"/>
</dbReference>
<dbReference type="SUPFAM" id="SSF55394">
    <property type="entry name" value="Bactericidal permeability-increasing protein, BPI"/>
    <property type="match status" value="1"/>
</dbReference>
<reference evidence="2" key="2">
    <citation type="submission" date="2017-10" db="EMBL/GenBank/DDBJ databases">
        <title>Ladona fulva Genome sequencing and assembly.</title>
        <authorList>
            <person name="Murali S."/>
            <person name="Richards S."/>
            <person name="Bandaranaike D."/>
            <person name="Bellair M."/>
            <person name="Blankenburg K."/>
            <person name="Chao H."/>
            <person name="Dinh H."/>
            <person name="Doddapaneni H."/>
            <person name="Dugan-Rocha S."/>
            <person name="Elkadiri S."/>
            <person name="Gnanaolivu R."/>
            <person name="Hernandez B."/>
            <person name="Skinner E."/>
            <person name="Javaid M."/>
            <person name="Lee S."/>
            <person name="Li M."/>
            <person name="Ming W."/>
            <person name="Munidasa M."/>
            <person name="Muniz J."/>
            <person name="Nguyen L."/>
            <person name="Hughes D."/>
            <person name="Osuji N."/>
            <person name="Pu L.-L."/>
            <person name="Puazo M."/>
            <person name="Qu C."/>
            <person name="Quiroz J."/>
            <person name="Raj R."/>
            <person name="Weissenberger G."/>
            <person name="Xin Y."/>
            <person name="Zou X."/>
            <person name="Han Y."/>
            <person name="Worley K."/>
            <person name="Muzny D."/>
            <person name="Gibbs R."/>
        </authorList>
    </citation>
    <scope>NUCLEOTIDE SEQUENCE</scope>
    <source>
        <strain evidence="2">Sampled in the wild</strain>
    </source>
</reference>
<organism evidence="2 3">
    <name type="scientific">Ladona fulva</name>
    <name type="common">Scarce chaser dragonfly</name>
    <name type="synonym">Libellula fulva</name>
    <dbReference type="NCBI Taxonomy" id="123851"/>
    <lineage>
        <taxon>Eukaryota</taxon>
        <taxon>Metazoa</taxon>
        <taxon>Ecdysozoa</taxon>
        <taxon>Arthropoda</taxon>
        <taxon>Hexapoda</taxon>
        <taxon>Insecta</taxon>
        <taxon>Pterygota</taxon>
        <taxon>Palaeoptera</taxon>
        <taxon>Odonata</taxon>
        <taxon>Epiprocta</taxon>
        <taxon>Anisoptera</taxon>
        <taxon>Libelluloidea</taxon>
        <taxon>Libellulidae</taxon>
        <taxon>Ladona</taxon>
    </lineage>
</organism>
<dbReference type="OrthoDB" id="6412801at2759"/>
<dbReference type="InterPro" id="IPR017943">
    <property type="entry name" value="Bactericidal_perm-incr_a/b_dom"/>
</dbReference>
<keyword evidence="3" id="KW-1185">Reference proteome</keyword>
<dbReference type="InterPro" id="IPR038602">
    <property type="entry name" value="Mite_allergen_7_sf"/>
</dbReference>
<dbReference type="InterPro" id="IPR038606">
    <property type="entry name" value="To_sf"/>
</dbReference>
<reference evidence="2" key="1">
    <citation type="submission" date="2013-04" db="EMBL/GenBank/DDBJ databases">
        <authorList>
            <person name="Qu J."/>
            <person name="Murali S.C."/>
            <person name="Bandaranaike D."/>
            <person name="Bellair M."/>
            <person name="Blankenburg K."/>
            <person name="Chao H."/>
            <person name="Dinh H."/>
            <person name="Doddapaneni H."/>
            <person name="Downs B."/>
            <person name="Dugan-Rocha S."/>
            <person name="Elkadiri S."/>
            <person name="Gnanaolivu R.D."/>
            <person name="Hernandez B."/>
            <person name="Javaid M."/>
            <person name="Jayaseelan J.C."/>
            <person name="Lee S."/>
            <person name="Li M."/>
            <person name="Ming W."/>
            <person name="Munidasa M."/>
            <person name="Muniz J."/>
            <person name="Nguyen L."/>
            <person name="Ongeri F."/>
            <person name="Osuji N."/>
            <person name="Pu L.-L."/>
            <person name="Puazo M."/>
            <person name="Qu C."/>
            <person name="Quiroz J."/>
            <person name="Raj R."/>
            <person name="Weissenberger G."/>
            <person name="Xin Y."/>
            <person name="Zou X."/>
            <person name="Han Y."/>
            <person name="Richards S."/>
            <person name="Worley K."/>
            <person name="Muzny D."/>
            <person name="Gibbs R."/>
        </authorList>
    </citation>
    <scope>NUCLEOTIDE SEQUENCE</scope>
    <source>
        <strain evidence="2">Sampled in the wild</strain>
    </source>
</reference>
<evidence type="ECO:0000256" key="1">
    <source>
        <dbReference type="SAM" id="MobiDB-lite"/>
    </source>
</evidence>
<protein>
    <submittedName>
        <fullName evidence="2">Uncharacterized protein</fullName>
    </submittedName>
</protein>
<dbReference type="Proteomes" id="UP000792457">
    <property type="component" value="Unassembled WGS sequence"/>
</dbReference>
<dbReference type="GO" id="GO:0008289">
    <property type="term" value="F:lipid binding"/>
    <property type="evidence" value="ECO:0007669"/>
    <property type="project" value="InterPro"/>
</dbReference>
<dbReference type="InterPro" id="IPR010562">
    <property type="entry name" value="Haemolymph_juvenile_hormone-bd"/>
</dbReference>
<comment type="caution">
    <text evidence="2">The sequence shown here is derived from an EMBL/GenBank/DDBJ whole genome shotgun (WGS) entry which is preliminary data.</text>
</comment>